<dbReference type="PROSITE" id="PS00782">
    <property type="entry name" value="TFIIB"/>
    <property type="match status" value="1"/>
</dbReference>
<dbReference type="SUPFAM" id="SSF57783">
    <property type="entry name" value="Zinc beta-ribbon"/>
    <property type="match status" value="1"/>
</dbReference>
<keyword evidence="3" id="KW-0677">Repeat</keyword>
<evidence type="ECO:0000256" key="2">
    <source>
        <dbReference type="ARBA" id="ARBA00013932"/>
    </source>
</evidence>
<reference evidence="8 9" key="1">
    <citation type="submission" date="2023-05" db="EMBL/GenBank/DDBJ databases">
        <title>A new hyperthermophilic archaea 'Ignisphaera cupida' sp. nov. and description of the family 'Ignisphaeraceae' fam. nov.</title>
        <authorList>
            <person name="Podosokorskaya O.A."/>
            <person name="Elcheninov A.G."/>
            <person name="Klukina A."/>
            <person name="Merkel A.Y."/>
        </authorList>
    </citation>
    <scope>NUCLEOTIDE SEQUENCE [LARGE SCALE GENOMIC DNA]</scope>
    <source>
        <strain evidence="8 9">4213-co</strain>
    </source>
</reference>
<evidence type="ECO:0000259" key="7">
    <source>
        <dbReference type="SMART" id="SM00385"/>
    </source>
</evidence>
<comment type="function">
    <text evidence="6">Stabilizes TBP binding to an archaeal box-A promoter. Also responsible for recruiting RNA polymerase II to the pre-initiation complex (DNA-TBP-TFIIB).</text>
</comment>
<evidence type="ECO:0000313" key="8">
    <source>
        <dbReference type="EMBL" id="MDK6027851.1"/>
    </source>
</evidence>
<accession>A0ABD4Z3G0</accession>
<evidence type="ECO:0000256" key="1">
    <source>
        <dbReference type="ARBA" id="ARBA00010857"/>
    </source>
</evidence>
<keyword evidence="9" id="KW-1185">Reference proteome</keyword>
<proteinExistence type="inferred from homology"/>
<name>A0ABD4Z3G0_9CREN</name>
<dbReference type="PRINTS" id="PR00685">
    <property type="entry name" value="TIFACTORIIB"/>
</dbReference>
<dbReference type="InterPro" id="IPR036915">
    <property type="entry name" value="Cyclin-like_sf"/>
</dbReference>
<evidence type="ECO:0000256" key="5">
    <source>
        <dbReference type="ARBA" id="ARBA00023163"/>
    </source>
</evidence>
<dbReference type="InterPro" id="IPR000812">
    <property type="entry name" value="TFIIB"/>
</dbReference>
<dbReference type="RefSeq" id="WP_285272832.1">
    <property type="nucleotide sequence ID" value="NZ_JASNVW010000001.1"/>
</dbReference>
<protein>
    <recommendedName>
        <fullName evidence="2">Transcription initiation factor IIB</fullName>
    </recommendedName>
</protein>
<dbReference type="SUPFAM" id="SSF47954">
    <property type="entry name" value="Cyclin-like"/>
    <property type="match status" value="2"/>
</dbReference>
<dbReference type="CDD" id="cd00043">
    <property type="entry name" value="CYCLIN_SF"/>
    <property type="match status" value="1"/>
</dbReference>
<organism evidence="8 9">
    <name type="scientific">Ignisphaera cupida</name>
    <dbReference type="NCBI Taxonomy" id="3050454"/>
    <lineage>
        <taxon>Archaea</taxon>
        <taxon>Thermoproteota</taxon>
        <taxon>Thermoprotei</taxon>
        <taxon>Desulfurococcales</taxon>
        <taxon>Desulfurococcaceae</taxon>
        <taxon>Ignisphaera</taxon>
    </lineage>
</organism>
<dbReference type="PANTHER" id="PTHR11618:SF13">
    <property type="entry name" value="TRANSCRIPTION INITIATION FACTOR IIB"/>
    <property type="match status" value="1"/>
</dbReference>
<dbReference type="PANTHER" id="PTHR11618">
    <property type="entry name" value="TRANSCRIPTION INITIATION FACTOR IIB-RELATED"/>
    <property type="match status" value="1"/>
</dbReference>
<evidence type="ECO:0000256" key="4">
    <source>
        <dbReference type="ARBA" id="ARBA00023015"/>
    </source>
</evidence>
<dbReference type="SMART" id="SM00385">
    <property type="entry name" value="CYCLIN"/>
    <property type="match status" value="2"/>
</dbReference>
<dbReference type="EMBL" id="JASNVW010000001">
    <property type="protein sequence ID" value="MDK6027851.1"/>
    <property type="molecule type" value="Genomic_DNA"/>
</dbReference>
<dbReference type="FunFam" id="1.10.472.10:FF:000023">
    <property type="entry name" value="Transcription initiation factor IIB"/>
    <property type="match status" value="1"/>
</dbReference>
<keyword evidence="5" id="KW-0804">Transcription</keyword>
<dbReference type="Gene3D" id="1.10.472.10">
    <property type="entry name" value="Cyclin-like"/>
    <property type="match status" value="1"/>
</dbReference>
<evidence type="ECO:0000256" key="6">
    <source>
        <dbReference type="ARBA" id="ARBA00053882"/>
    </source>
</evidence>
<gene>
    <name evidence="8" type="ORF">QPL79_00520</name>
</gene>
<dbReference type="CDD" id="cd20550">
    <property type="entry name" value="CYCLIN_TFIIB_archaea_like_rpt2"/>
    <property type="match status" value="1"/>
</dbReference>
<feature type="domain" description="Cyclin-like" evidence="7">
    <location>
        <begin position="198"/>
        <end position="279"/>
    </location>
</feature>
<dbReference type="InterPro" id="IPR013150">
    <property type="entry name" value="TFIIB_cyclin"/>
</dbReference>
<dbReference type="Gene3D" id="1.10.472.170">
    <property type="match status" value="1"/>
</dbReference>
<dbReference type="AlphaFoldDB" id="A0ABD4Z3G0"/>
<dbReference type="InterPro" id="IPR013763">
    <property type="entry name" value="Cyclin-like_dom"/>
</dbReference>
<keyword evidence="4" id="KW-0805">Transcription regulation</keyword>
<comment type="caution">
    <text evidence="8">The sequence shown here is derived from an EMBL/GenBank/DDBJ whole genome shotgun (WGS) entry which is preliminary data.</text>
</comment>
<dbReference type="Pfam" id="PF00382">
    <property type="entry name" value="TFIIB"/>
    <property type="match status" value="2"/>
</dbReference>
<evidence type="ECO:0000256" key="3">
    <source>
        <dbReference type="ARBA" id="ARBA00022737"/>
    </source>
</evidence>
<comment type="similarity">
    <text evidence="1">Belongs to the TFIIB family.</text>
</comment>
<dbReference type="Proteomes" id="UP001529235">
    <property type="component" value="Unassembled WGS sequence"/>
</dbReference>
<dbReference type="InterPro" id="IPR023486">
    <property type="entry name" value="TFIIB_CS"/>
</dbReference>
<feature type="domain" description="Cyclin-like" evidence="7">
    <location>
        <begin position="102"/>
        <end position="183"/>
    </location>
</feature>
<sequence>MSCTNVVVDNERGSVICLDTGEVIEEGQVFIGPDWRAYTSEEWIKRAHMGSITYKVHDSGLSTEVDLSIKKYRESVKNRKLALIQRRTRVYKNERKIVEALTYLNQMCALINLPDQVSETAALLLRKIFSSIQPRVDKLKILALASIVLASRKHGIPVRVRELLARFNIDEEEYWKFISDVYFKADINEFKAYVDPRKYLPSIISNLQLSQKAYVLAAKIIDILKREGLAEGKDPAGIAAAAVYIASILVDEKKTQKQVAEAANVTEVTIRNRYRDIIDKLNITIYV</sequence>
<evidence type="ECO:0000313" key="9">
    <source>
        <dbReference type="Proteomes" id="UP001529235"/>
    </source>
</evidence>